<accession>A0A917LCE2</accession>
<dbReference type="RefSeq" id="WP_189316371.1">
    <property type="nucleotide sequence ID" value="NZ_BMQA01000057.1"/>
</dbReference>
<dbReference type="EMBL" id="BMQA01000057">
    <property type="protein sequence ID" value="GGJ58421.1"/>
    <property type="molecule type" value="Genomic_DNA"/>
</dbReference>
<evidence type="ECO:0000256" key="1">
    <source>
        <dbReference type="SAM" id="MobiDB-lite"/>
    </source>
</evidence>
<dbReference type="AlphaFoldDB" id="A0A917LCE2"/>
<gene>
    <name evidence="2" type="ORF">GCM10010121_081330</name>
</gene>
<feature type="region of interest" description="Disordered" evidence="1">
    <location>
        <begin position="1"/>
        <end position="24"/>
    </location>
</feature>
<keyword evidence="3" id="KW-1185">Reference proteome</keyword>
<protein>
    <submittedName>
        <fullName evidence="2">Uncharacterized protein</fullName>
    </submittedName>
</protein>
<evidence type="ECO:0000313" key="2">
    <source>
        <dbReference type="EMBL" id="GGJ58421.1"/>
    </source>
</evidence>
<reference evidence="2" key="1">
    <citation type="journal article" date="2014" name="Int. J. Syst. Evol. Microbiol.">
        <title>Complete genome sequence of Corynebacterium casei LMG S-19264T (=DSM 44701T), isolated from a smear-ripened cheese.</title>
        <authorList>
            <consortium name="US DOE Joint Genome Institute (JGI-PGF)"/>
            <person name="Walter F."/>
            <person name="Albersmeier A."/>
            <person name="Kalinowski J."/>
            <person name="Ruckert C."/>
        </authorList>
    </citation>
    <scope>NUCLEOTIDE SEQUENCE</scope>
    <source>
        <strain evidence="2">JCM 3086</strain>
    </source>
</reference>
<comment type="caution">
    <text evidence="2">The sequence shown here is derived from an EMBL/GenBank/DDBJ whole genome shotgun (WGS) entry which is preliminary data.</text>
</comment>
<evidence type="ECO:0000313" key="3">
    <source>
        <dbReference type="Proteomes" id="UP000657574"/>
    </source>
</evidence>
<dbReference type="Proteomes" id="UP000657574">
    <property type="component" value="Unassembled WGS sequence"/>
</dbReference>
<proteinExistence type="predicted"/>
<reference evidence="2" key="2">
    <citation type="submission" date="2020-09" db="EMBL/GenBank/DDBJ databases">
        <authorList>
            <person name="Sun Q."/>
            <person name="Ohkuma M."/>
        </authorList>
    </citation>
    <scope>NUCLEOTIDE SEQUENCE</scope>
    <source>
        <strain evidence="2">JCM 3086</strain>
    </source>
</reference>
<organism evidence="2 3">
    <name type="scientific">Streptomyces brasiliensis</name>
    <dbReference type="NCBI Taxonomy" id="1954"/>
    <lineage>
        <taxon>Bacteria</taxon>
        <taxon>Bacillati</taxon>
        <taxon>Actinomycetota</taxon>
        <taxon>Actinomycetes</taxon>
        <taxon>Kitasatosporales</taxon>
        <taxon>Streptomycetaceae</taxon>
        <taxon>Streptomyces</taxon>
    </lineage>
</organism>
<name>A0A917LCE2_9ACTN</name>
<sequence>MELAGYLEVRDRTDESPMGVPWIDGRACRPKHSYGPDDLKGEEGRALMARLLAEAGDGEAIAS</sequence>